<dbReference type="InterPro" id="IPR046235">
    <property type="entry name" value="DUF6268"/>
</dbReference>
<evidence type="ECO:0000313" key="2">
    <source>
        <dbReference type="EMBL" id="VAW28845.1"/>
    </source>
</evidence>
<accession>A0A3B0UCZ7</accession>
<dbReference type="AlphaFoldDB" id="A0A3B0UCZ7"/>
<dbReference type="Pfam" id="PF19783">
    <property type="entry name" value="DUF6268"/>
    <property type="match status" value="1"/>
</dbReference>
<evidence type="ECO:0000259" key="1">
    <source>
        <dbReference type="Pfam" id="PF19783"/>
    </source>
</evidence>
<proteinExistence type="predicted"/>
<organism evidence="2">
    <name type="scientific">hydrothermal vent metagenome</name>
    <dbReference type="NCBI Taxonomy" id="652676"/>
    <lineage>
        <taxon>unclassified sequences</taxon>
        <taxon>metagenomes</taxon>
        <taxon>ecological metagenomes</taxon>
    </lineage>
</organism>
<protein>
    <recommendedName>
        <fullName evidence="1">DUF6268 domain-containing protein</fullName>
    </recommendedName>
</protein>
<sequence length="305" mass="34752">MKRAFLIGIITLLNLQKINAQSSLDLVTVSGRYGFTQQAGEPIAGNNSEIGSLINIKIPIVLSSKSVWYSSVTYVSSHVKTDVSLGSEILNPIDVNGIILQTGLVQTLNEKQKLQLLFAPRFMSDFENTTKDNWQFGGIILFENRYNQNLMLRFGALYNSEQFGPSLTPLLHVDWKISPKWSFLGMLPIYAKVNYKVNENFTTGFSHFALITSYRLGNVNYSNDYIERTSIDLTLFARQRMFNNLFVEGRLGYAVGRRYEQYAEDQKVDFRLMIINFGDNRVVKNVIMKDGPIANLRLVYNLPLE</sequence>
<name>A0A3B0UCZ7_9ZZZZ</name>
<dbReference type="EMBL" id="UOES01000467">
    <property type="protein sequence ID" value="VAW28845.1"/>
    <property type="molecule type" value="Genomic_DNA"/>
</dbReference>
<gene>
    <name evidence="2" type="ORF">MNBD_BACTEROID06-1814</name>
</gene>
<reference evidence="2" key="1">
    <citation type="submission" date="2018-06" db="EMBL/GenBank/DDBJ databases">
        <authorList>
            <person name="Zhirakovskaya E."/>
        </authorList>
    </citation>
    <scope>NUCLEOTIDE SEQUENCE</scope>
</reference>
<feature type="domain" description="DUF6268" evidence="1">
    <location>
        <begin position="77"/>
        <end position="260"/>
    </location>
</feature>